<name>A0A921R5R5_SORBI</name>
<dbReference type="AlphaFoldDB" id="A0A921R5R5"/>
<dbReference type="Proteomes" id="UP000807115">
    <property type="component" value="Chromosome 4"/>
</dbReference>
<reference evidence="1" key="2">
    <citation type="submission" date="2020-10" db="EMBL/GenBank/DDBJ databases">
        <authorList>
            <person name="Cooper E.A."/>
            <person name="Brenton Z.W."/>
            <person name="Flinn B.S."/>
            <person name="Jenkins J."/>
            <person name="Shu S."/>
            <person name="Flowers D."/>
            <person name="Luo F."/>
            <person name="Wang Y."/>
            <person name="Xia P."/>
            <person name="Barry K."/>
            <person name="Daum C."/>
            <person name="Lipzen A."/>
            <person name="Yoshinaga Y."/>
            <person name="Schmutz J."/>
            <person name="Saski C."/>
            <person name="Vermerris W."/>
            <person name="Kresovich S."/>
        </authorList>
    </citation>
    <scope>NUCLEOTIDE SEQUENCE</scope>
</reference>
<protein>
    <submittedName>
        <fullName evidence="1">Uncharacterized protein</fullName>
    </submittedName>
</protein>
<evidence type="ECO:0000313" key="2">
    <source>
        <dbReference type="Proteomes" id="UP000807115"/>
    </source>
</evidence>
<comment type="caution">
    <text evidence="1">The sequence shown here is derived from an EMBL/GenBank/DDBJ whole genome shotgun (WGS) entry which is preliminary data.</text>
</comment>
<proteinExistence type="predicted"/>
<organism evidence="1 2">
    <name type="scientific">Sorghum bicolor</name>
    <name type="common">Sorghum</name>
    <name type="synonym">Sorghum vulgare</name>
    <dbReference type="NCBI Taxonomy" id="4558"/>
    <lineage>
        <taxon>Eukaryota</taxon>
        <taxon>Viridiplantae</taxon>
        <taxon>Streptophyta</taxon>
        <taxon>Embryophyta</taxon>
        <taxon>Tracheophyta</taxon>
        <taxon>Spermatophyta</taxon>
        <taxon>Magnoliopsida</taxon>
        <taxon>Liliopsida</taxon>
        <taxon>Poales</taxon>
        <taxon>Poaceae</taxon>
        <taxon>PACMAD clade</taxon>
        <taxon>Panicoideae</taxon>
        <taxon>Andropogonodae</taxon>
        <taxon>Andropogoneae</taxon>
        <taxon>Sorghinae</taxon>
        <taxon>Sorghum</taxon>
    </lineage>
</organism>
<gene>
    <name evidence="1" type="ORF">BDA96_04G207600</name>
</gene>
<evidence type="ECO:0000313" key="1">
    <source>
        <dbReference type="EMBL" id="KAG0533613.1"/>
    </source>
</evidence>
<reference evidence="1" key="1">
    <citation type="journal article" date="2019" name="BMC Genomics">
        <title>A new reference genome for Sorghum bicolor reveals high levels of sequence similarity between sweet and grain genotypes: implications for the genetics of sugar metabolism.</title>
        <authorList>
            <person name="Cooper E.A."/>
            <person name="Brenton Z.W."/>
            <person name="Flinn B.S."/>
            <person name="Jenkins J."/>
            <person name="Shu S."/>
            <person name="Flowers D."/>
            <person name="Luo F."/>
            <person name="Wang Y."/>
            <person name="Xia P."/>
            <person name="Barry K."/>
            <person name="Daum C."/>
            <person name="Lipzen A."/>
            <person name="Yoshinaga Y."/>
            <person name="Schmutz J."/>
            <person name="Saski C."/>
            <person name="Vermerris W."/>
            <person name="Kresovich S."/>
        </authorList>
    </citation>
    <scope>NUCLEOTIDE SEQUENCE</scope>
</reference>
<accession>A0A921R5R5</accession>
<sequence>MHVITLLLHVRRGINLHVADRLVHHPSTTVRSISSSKPLRTYWNSSGSEQAAEVRSDVLSRQYLAIFALLATQLTSLTQEEATRGTVETEHRILMANNAVQCKASILGFHYKTKRGVAAPVWSACP</sequence>
<dbReference type="EMBL" id="CM027683">
    <property type="protein sequence ID" value="KAG0533613.1"/>
    <property type="molecule type" value="Genomic_DNA"/>
</dbReference>